<protein>
    <recommendedName>
        <fullName evidence="19">Regulatory protein NPR1</fullName>
    </recommendedName>
</protein>
<evidence type="ECO:0000256" key="12">
    <source>
        <dbReference type="ARBA" id="ARBA00034306"/>
    </source>
</evidence>
<keyword evidence="7" id="KW-0833">Ubl conjugation pathway</keyword>
<dbReference type="PANTHER" id="PTHR46475">
    <property type="entry name" value="REGULATORY PROTEIN NPR3"/>
    <property type="match status" value="1"/>
</dbReference>
<dbReference type="Proteomes" id="UP000230069">
    <property type="component" value="Unassembled WGS sequence"/>
</dbReference>
<comment type="similarity">
    <text evidence="13">Belongs to the plant 'ANKYRIN-BTB/POZ' family. 'NPR1-like' subfamily.</text>
</comment>
<feature type="domain" description="BTB" evidence="15">
    <location>
        <begin position="62"/>
        <end position="136"/>
    </location>
</feature>
<evidence type="ECO:0000256" key="2">
    <source>
        <dbReference type="ARBA" id="ARBA00004906"/>
    </source>
</evidence>
<keyword evidence="8" id="KW-0611">Plant defense</keyword>
<dbReference type="AlphaFoldDB" id="A0A2G5CSZ8"/>
<evidence type="ECO:0000259" key="15">
    <source>
        <dbReference type="PROSITE" id="PS50097"/>
    </source>
</evidence>
<feature type="domain" description="C2HC NPR-type" evidence="16">
    <location>
        <begin position="139"/>
        <end position="153"/>
    </location>
</feature>
<reference evidence="17 18" key="1">
    <citation type="submission" date="2017-09" db="EMBL/GenBank/DDBJ databases">
        <title>WGS assembly of Aquilegia coerulea Goldsmith.</title>
        <authorList>
            <person name="Hodges S."/>
            <person name="Kramer E."/>
            <person name="Nordborg M."/>
            <person name="Tomkins J."/>
            <person name="Borevitz J."/>
            <person name="Derieg N."/>
            <person name="Yan J."/>
            <person name="Mihaltcheva S."/>
            <person name="Hayes R.D."/>
            <person name="Rokhsar D."/>
        </authorList>
    </citation>
    <scope>NUCLEOTIDE SEQUENCE [LARGE SCALE GENOMIC DNA]</scope>
    <source>
        <strain evidence="18">cv. Goldsmith</strain>
    </source>
</reference>
<dbReference type="Gene3D" id="3.30.710.10">
    <property type="entry name" value="Potassium Channel Kv1.1, Chain A"/>
    <property type="match status" value="1"/>
</dbReference>
<dbReference type="Gene3D" id="1.25.40.20">
    <property type="entry name" value="Ankyrin repeat-containing domain"/>
    <property type="match status" value="1"/>
</dbReference>
<dbReference type="GO" id="GO:0016604">
    <property type="term" value="C:nuclear body"/>
    <property type="evidence" value="ECO:0007669"/>
    <property type="project" value="UniProtKB-SubCell"/>
</dbReference>
<proteinExistence type="inferred from homology"/>
<dbReference type="FunFam" id="1.25.40.20:FF:000239">
    <property type="entry name" value="BTB/POZ domain and ankyrin repeat-containing protein NPR1"/>
    <property type="match status" value="1"/>
</dbReference>
<dbReference type="GO" id="GO:0050832">
    <property type="term" value="P:defense response to fungus"/>
    <property type="evidence" value="ECO:0007669"/>
    <property type="project" value="TreeGrafter"/>
</dbReference>
<evidence type="ECO:0000256" key="4">
    <source>
        <dbReference type="ARBA" id="ARBA00022723"/>
    </source>
</evidence>
<evidence type="ECO:0000256" key="13">
    <source>
        <dbReference type="ARBA" id="ARBA00044947"/>
    </source>
</evidence>
<organism evidence="17 18">
    <name type="scientific">Aquilegia coerulea</name>
    <name type="common">Rocky mountain columbine</name>
    <dbReference type="NCBI Taxonomy" id="218851"/>
    <lineage>
        <taxon>Eukaryota</taxon>
        <taxon>Viridiplantae</taxon>
        <taxon>Streptophyta</taxon>
        <taxon>Embryophyta</taxon>
        <taxon>Tracheophyta</taxon>
        <taxon>Spermatophyta</taxon>
        <taxon>Magnoliopsida</taxon>
        <taxon>Ranunculales</taxon>
        <taxon>Ranunculaceae</taxon>
        <taxon>Thalictroideae</taxon>
        <taxon>Aquilegia</taxon>
    </lineage>
</organism>
<dbReference type="CDD" id="cd18310">
    <property type="entry name" value="BTB_POZ_NPR_plant"/>
    <property type="match status" value="1"/>
</dbReference>
<dbReference type="GO" id="GO:2000022">
    <property type="term" value="P:regulation of jasmonic acid mediated signaling pathway"/>
    <property type="evidence" value="ECO:0007669"/>
    <property type="project" value="InterPro"/>
</dbReference>
<evidence type="ECO:0000256" key="1">
    <source>
        <dbReference type="ARBA" id="ARBA00004496"/>
    </source>
</evidence>
<evidence type="ECO:0000256" key="5">
    <source>
        <dbReference type="ARBA" id="ARBA00022737"/>
    </source>
</evidence>
<dbReference type="PROSITE" id="PS52046">
    <property type="entry name" value="ZF_C2HC_NPR"/>
    <property type="match status" value="1"/>
</dbReference>
<dbReference type="InParanoid" id="A0A2G5CSZ8"/>
<dbReference type="STRING" id="218851.A0A2G5CSZ8"/>
<dbReference type="Pfam" id="PF00651">
    <property type="entry name" value="BTB"/>
    <property type="match status" value="1"/>
</dbReference>
<evidence type="ECO:0000256" key="7">
    <source>
        <dbReference type="ARBA" id="ARBA00022786"/>
    </source>
</evidence>
<evidence type="ECO:0000256" key="3">
    <source>
        <dbReference type="ARBA" id="ARBA00022490"/>
    </source>
</evidence>
<evidence type="ECO:0000256" key="14">
    <source>
        <dbReference type="PROSITE-ProRule" id="PRU01391"/>
    </source>
</evidence>
<dbReference type="SUPFAM" id="SSF54695">
    <property type="entry name" value="POZ domain"/>
    <property type="match status" value="1"/>
</dbReference>
<dbReference type="InterPro" id="IPR057250">
    <property type="entry name" value="Znf_C2HC_NPR-type"/>
</dbReference>
<dbReference type="InterPro" id="IPR044292">
    <property type="entry name" value="NPR"/>
</dbReference>
<dbReference type="InterPro" id="IPR024228">
    <property type="entry name" value="NPR_central_dom"/>
</dbReference>
<evidence type="ECO:0000256" key="10">
    <source>
        <dbReference type="ARBA" id="ARBA00023043"/>
    </source>
</evidence>
<keyword evidence="18" id="KW-1185">Reference proteome</keyword>
<accession>A0A2G5CSZ8</accession>
<keyword evidence="11" id="KW-0539">Nucleus</keyword>
<evidence type="ECO:0000313" key="17">
    <source>
        <dbReference type="EMBL" id="PIA34408.1"/>
    </source>
</evidence>
<dbReference type="GO" id="GO:0008270">
    <property type="term" value="F:zinc ion binding"/>
    <property type="evidence" value="ECO:0007669"/>
    <property type="project" value="UniProtKB-KW"/>
</dbReference>
<evidence type="ECO:0000256" key="6">
    <source>
        <dbReference type="ARBA" id="ARBA00022771"/>
    </source>
</evidence>
<dbReference type="SMART" id="SM00248">
    <property type="entry name" value="ANK"/>
    <property type="match status" value="3"/>
</dbReference>
<dbReference type="GO" id="GO:0009862">
    <property type="term" value="P:systemic acquired resistance, salicylic acid mediated signaling pathway"/>
    <property type="evidence" value="ECO:0007669"/>
    <property type="project" value="InterPro"/>
</dbReference>
<sequence>MDYQTTLVSDSNSIGSNNICKYEKTHSPEITIIPNIVALNHLSLNLESILFDTQNSNFSCYSDAKIIVSDTIDIPVHRCILSARSSYFKKLFSSSEEEEKIEEYTMKEIMKDFEVGFESMVLVIRYLYSGKIKDLPMNVCICVDDDCQHLGCKPAIDSLVELLYAYFVFQIPDMVALYQCRLLDILDKVLWDDNILVILSVAIICSTACERLLSECIEIVVKSDINIVTLEKALPPDILKQIMDSRSDLAIGDPECNTFPNKHVKRIHMALDSDDVELVRWLLKEGHTTLDDAYALHYAVAYCDVKTTAEILDLGLADVNHRNARGYTVLHVAAMRKEPNIIVSLLTKGSRPSDLTPDGKKAIQISKRLARFRDYNRSTEEGKSSPKDCLCIDILEQAERRDPLLGEASSSLTMAGDDLRMKLLYLENRVGLAKLLFPVEAKVAMDIAQVHGTVEFSFVSNSTRFVVGQLAPMNLNTIPFKIQEEHINRMKALSKTVELGKRFFPRCSDVLNKIMDADDLSELAYLRNGTSEERVAKKRRYAELQDVLIKAFSEDKKELNQFVAMSLPSSSSSLAKVLLRSKSILHTK</sequence>
<dbReference type="InterPro" id="IPR011333">
    <property type="entry name" value="SKP1/BTB/POZ_sf"/>
</dbReference>
<dbReference type="FunCoup" id="A0A2G5CSZ8">
    <property type="interactions" value="696"/>
</dbReference>
<dbReference type="SMART" id="SM00225">
    <property type="entry name" value="BTB"/>
    <property type="match status" value="1"/>
</dbReference>
<dbReference type="PANTHER" id="PTHR46475:SF1">
    <property type="entry name" value="REGULATORY PROTEIN NPR2"/>
    <property type="match status" value="1"/>
</dbReference>
<keyword evidence="10" id="KW-0040">ANK repeat</keyword>
<dbReference type="InterPro" id="IPR021094">
    <property type="entry name" value="NPR1/NIM1-like_C"/>
</dbReference>
<keyword evidence="6 14" id="KW-0863">Zinc-finger</keyword>
<dbReference type="Pfam" id="PF11900">
    <property type="entry name" value="DUF3420"/>
    <property type="match status" value="1"/>
</dbReference>
<dbReference type="InterPro" id="IPR002110">
    <property type="entry name" value="Ankyrin_rpt"/>
</dbReference>
<comment type="caution">
    <text evidence="14">Lacks conserved residue(s) required for the propagation of feature annotation.</text>
</comment>
<evidence type="ECO:0000256" key="8">
    <source>
        <dbReference type="ARBA" id="ARBA00022821"/>
    </source>
</evidence>
<dbReference type="OrthoDB" id="71307at2759"/>
<keyword evidence="3" id="KW-0963">Cytoplasm</keyword>
<dbReference type="Pfam" id="PF13637">
    <property type="entry name" value="Ank_4"/>
    <property type="match status" value="1"/>
</dbReference>
<dbReference type="PROSITE" id="PS50097">
    <property type="entry name" value="BTB"/>
    <property type="match status" value="1"/>
</dbReference>
<evidence type="ECO:0000256" key="9">
    <source>
        <dbReference type="ARBA" id="ARBA00022833"/>
    </source>
</evidence>
<dbReference type="GO" id="GO:0042742">
    <property type="term" value="P:defense response to bacterium"/>
    <property type="evidence" value="ECO:0007669"/>
    <property type="project" value="UniProtKB-ARBA"/>
</dbReference>
<dbReference type="InterPro" id="IPR000210">
    <property type="entry name" value="BTB/POZ_dom"/>
</dbReference>
<keyword evidence="9" id="KW-0862">Zinc</keyword>
<evidence type="ECO:0000259" key="16">
    <source>
        <dbReference type="PROSITE" id="PS52046"/>
    </source>
</evidence>
<dbReference type="GO" id="GO:0005737">
    <property type="term" value="C:cytoplasm"/>
    <property type="evidence" value="ECO:0007669"/>
    <property type="project" value="UniProtKB-SubCell"/>
</dbReference>
<comment type="pathway">
    <text evidence="2">Protein modification; protein ubiquitination.</text>
</comment>
<dbReference type="Pfam" id="PF12313">
    <property type="entry name" value="NPR1_like_C"/>
    <property type="match status" value="1"/>
</dbReference>
<evidence type="ECO:0008006" key="19">
    <source>
        <dbReference type="Google" id="ProtNLM"/>
    </source>
</evidence>
<dbReference type="SUPFAM" id="SSF48403">
    <property type="entry name" value="Ankyrin repeat"/>
    <property type="match status" value="1"/>
</dbReference>
<evidence type="ECO:0000313" key="18">
    <source>
        <dbReference type="Proteomes" id="UP000230069"/>
    </source>
</evidence>
<dbReference type="EMBL" id="KZ305055">
    <property type="protein sequence ID" value="PIA34408.1"/>
    <property type="molecule type" value="Genomic_DNA"/>
</dbReference>
<keyword evidence="5" id="KW-0677">Repeat</keyword>
<gene>
    <name evidence="17" type="ORF">AQUCO_03800192v1</name>
</gene>
<dbReference type="GO" id="GO:2000031">
    <property type="term" value="P:regulation of salicylic acid mediated signaling pathway"/>
    <property type="evidence" value="ECO:0007669"/>
    <property type="project" value="InterPro"/>
</dbReference>
<comment type="subcellular location">
    <subcellularLocation>
        <location evidence="1">Cytoplasm</location>
    </subcellularLocation>
    <subcellularLocation>
        <location evidence="12">Nucleus</location>
        <location evidence="12">Nuclear body</location>
    </subcellularLocation>
</comment>
<keyword evidence="4" id="KW-0479">Metal-binding</keyword>
<evidence type="ECO:0000256" key="11">
    <source>
        <dbReference type="ARBA" id="ARBA00023242"/>
    </source>
</evidence>
<dbReference type="InterPro" id="IPR036770">
    <property type="entry name" value="Ankyrin_rpt-contain_sf"/>
</dbReference>
<name>A0A2G5CSZ8_AQUCA</name>